<dbReference type="GO" id="GO:0015629">
    <property type="term" value="C:actin cytoskeleton"/>
    <property type="evidence" value="ECO:0007669"/>
    <property type="project" value="TreeGrafter"/>
</dbReference>
<comment type="similarity">
    <text evidence="1 2">Belongs to the calponin family.</text>
</comment>
<dbReference type="Gene3D" id="1.10.418.10">
    <property type="entry name" value="Calponin-like domain"/>
    <property type="match status" value="1"/>
</dbReference>
<dbReference type="GO" id="GO:0051015">
    <property type="term" value="F:actin filament binding"/>
    <property type="evidence" value="ECO:0007669"/>
    <property type="project" value="TreeGrafter"/>
</dbReference>
<evidence type="ECO:0000256" key="1">
    <source>
        <dbReference type="ARBA" id="ARBA00009631"/>
    </source>
</evidence>
<dbReference type="PANTHER" id="PTHR47385:SF14">
    <property type="entry name" value="TRANSGELIN"/>
    <property type="match status" value="1"/>
</dbReference>
<proteinExistence type="inferred from homology"/>
<dbReference type="InterPro" id="IPR003096">
    <property type="entry name" value="SM22_calponin"/>
</dbReference>
<dbReference type="AlphaFoldDB" id="A0A8B8DJB4"/>
<dbReference type="PRINTS" id="PR00888">
    <property type="entry name" value="SM22CALPONIN"/>
</dbReference>
<gene>
    <name evidence="6" type="primary">LOC111127009</name>
</gene>
<sequence length="218" mass="24185">MWQQVLIISTLLDHLCPDFRAMAHRPHAYGLTGEVQRKIKGKYSEELEQGARLWIEAVLETELVPGEDPNSPLGEIKFQGALKNGVVLCKLMNAIKPGSIRKINENNMAFKMMENIESFLKAAENYGCKKIDLFQVVDLYERQNMTQVVNGIYALGRVTQKNGFQGPSLGPKEADSNPRNFNDDILKAGQTVIGLQAGSNRGASQSGMNFGKTRSILD</sequence>
<dbReference type="InterPro" id="IPR001715">
    <property type="entry name" value="CH_dom"/>
</dbReference>
<protein>
    <recommendedName>
        <fullName evidence="2">Transgelin</fullName>
    </recommendedName>
</protein>
<keyword evidence="5" id="KW-1185">Reference proteome</keyword>
<evidence type="ECO:0000259" key="4">
    <source>
        <dbReference type="PROSITE" id="PS50021"/>
    </source>
</evidence>
<dbReference type="InterPro" id="IPR000557">
    <property type="entry name" value="Calponin_repeat"/>
</dbReference>
<accession>A0A8B8DJB4</accession>
<dbReference type="PROSITE" id="PS50021">
    <property type="entry name" value="CH"/>
    <property type="match status" value="1"/>
</dbReference>
<dbReference type="Pfam" id="PF00402">
    <property type="entry name" value="Calponin"/>
    <property type="match status" value="1"/>
</dbReference>
<dbReference type="OrthoDB" id="21595at2759"/>
<dbReference type="Proteomes" id="UP000694844">
    <property type="component" value="Chromosome 3"/>
</dbReference>
<dbReference type="PROSITE" id="PS01052">
    <property type="entry name" value="CALPONIN_1"/>
    <property type="match status" value="1"/>
</dbReference>
<feature type="domain" description="Calponin-homology (CH)" evidence="4">
    <location>
        <begin position="45"/>
        <end position="160"/>
    </location>
</feature>
<organism evidence="5 6">
    <name type="scientific">Crassostrea virginica</name>
    <name type="common">Eastern oyster</name>
    <dbReference type="NCBI Taxonomy" id="6565"/>
    <lineage>
        <taxon>Eukaryota</taxon>
        <taxon>Metazoa</taxon>
        <taxon>Spiralia</taxon>
        <taxon>Lophotrochozoa</taxon>
        <taxon>Mollusca</taxon>
        <taxon>Bivalvia</taxon>
        <taxon>Autobranchia</taxon>
        <taxon>Pteriomorphia</taxon>
        <taxon>Ostreida</taxon>
        <taxon>Ostreoidea</taxon>
        <taxon>Ostreidae</taxon>
        <taxon>Crassostrea</taxon>
    </lineage>
</organism>
<evidence type="ECO:0000256" key="3">
    <source>
        <dbReference type="SAM" id="MobiDB-lite"/>
    </source>
</evidence>
<evidence type="ECO:0000313" key="5">
    <source>
        <dbReference type="Proteomes" id="UP000694844"/>
    </source>
</evidence>
<feature type="compositionally biased region" description="Polar residues" evidence="3">
    <location>
        <begin position="198"/>
        <end position="208"/>
    </location>
</feature>
<dbReference type="SUPFAM" id="SSF47576">
    <property type="entry name" value="Calponin-homology domain, CH-domain"/>
    <property type="match status" value="1"/>
</dbReference>
<evidence type="ECO:0000313" key="6">
    <source>
        <dbReference type="RefSeq" id="XP_022327689.1"/>
    </source>
</evidence>
<evidence type="ECO:0000256" key="2">
    <source>
        <dbReference type="RuleBase" id="RU361224"/>
    </source>
</evidence>
<dbReference type="InterPro" id="IPR050606">
    <property type="entry name" value="Calponin-like"/>
</dbReference>
<reference evidence="6" key="1">
    <citation type="submission" date="2025-08" db="UniProtKB">
        <authorList>
            <consortium name="RefSeq"/>
        </authorList>
    </citation>
    <scope>IDENTIFICATION</scope>
    <source>
        <tissue evidence="6">Whole sample</tissue>
    </source>
</reference>
<dbReference type="PROSITE" id="PS51122">
    <property type="entry name" value="CALPONIN_2"/>
    <property type="match status" value="1"/>
</dbReference>
<dbReference type="InterPro" id="IPR036872">
    <property type="entry name" value="CH_dom_sf"/>
</dbReference>
<dbReference type="KEGG" id="cvn:111127009"/>
<dbReference type="Pfam" id="PF00307">
    <property type="entry name" value="CH"/>
    <property type="match status" value="1"/>
</dbReference>
<dbReference type="RefSeq" id="XP_022327689.1">
    <property type="nucleotide sequence ID" value="XM_022471981.1"/>
</dbReference>
<dbReference type="GeneID" id="111127009"/>
<dbReference type="GO" id="GO:0007015">
    <property type="term" value="P:actin filament organization"/>
    <property type="evidence" value="ECO:0007669"/>
    <property type="project" value="TreeGrafter"/>
</dbReference>
<name>A0A8B8DJB4_CRAVI</name>
<feature type="region of interest" description="Disordered" evidence="3">
    <location>
        <begin position="198"/>
        <end position="218"/>
    </location>
</feature>
<dbReference type="SMART" id="SM00033">
    <property type="entry name" value="CH"/>
    <property type="match status" value="1"/>
</dbReference>
<dbReference type="PANTHER" id="PTHR47385">
    <property type="entry name" value="CALPONIN"/>
    <property type="match status" value="1"/>
</dbReference>